<accession>F8GU47</accession>
<protein>
    <submittedName>
        <fullName evidence="1">Uncharacterized protein</fullName>
    </submittedName>
</protein>
<name>F8GU47_CUPNN</name>
<keyword evidence="1" id="KW-0614">Plasmid</keyword>
<sequence>MPALYESPLDMPLETAKALYRRTIEPNASYGEGEAWWAAVAAEVVAVAGAENTAAAAIIAWWHHDWSQVGDTPKAAAARLRRASRALSRRVSK</sequence>
<evidence type="ECO:0000313" key="1">
    <source>
        <dbReference type="EMBL" id="AEI82251.1"/>
    </source>
</evidence>
<organism evidence="1 2">
    <name type="scientific">Cupriavidus necator (strain ATCC 43291 / DSM 13513 / CCUG 52238 / LMG 8453 / N-1)</name>
    <name type="common">Ralstonia eutropha</name>
    <dbReference type="NCBI Taxonomy" id="1042878"/>
    <lineage>
        <taxon>Bacteria</taxon>
        <taxon>Pseudomonadati</taxon>
        <taxon>Pseudomonadota</taxon>
        <taxon>Betaproteobacteria</taxon>
        <taxon>Burkholderiales</taxon>
        <taxon>Burkholderiaceae</taxon>
        <taxon>Cupriavidus</taxon>
    </lineage>
</organism>
<proteinExistence type="predicted"/>
<dbReference type="HOGENOM" id="CLU_2536068_0_0_4"/>
<dbReference type="KEGG" id="cnc:CNE_BB1p08370"/>
<dbReference type="EMBL" id="CP002879">
    <property type="protein sequence ID" value="AEI82251.1"/>
    <property type="molecule type" value="Genomic_DNA"/>
</dbReference>
<dbReference type="AlphaFoldDB" id="F8GU47"/>
<evidence type="ECO:0000313" key="2">
    <source>
        <dbReference type="Proteomes" id="UP000006798"/>
    </source>
</evidence>
<dbReference type="Proteomes" id="UP000006798">
    <property type="component" value="Plasmid pBB1"/>
</dbReference>
<reference evidence="1 2" key="1">
    <citation type="journal article" date="2011" name="J. Bacteriol.">
        <title>Complete genome sequence of the type strain Cupriavidus necator N-1.</title>
        <authorList>
            <person name="Poehlein A."/>
            <person name="Kusian B."/>
            <person name="Friedrich B."/>
            <person name="Daniel R."/>
            <person name="Bowien B."/>
        </authorList>
    </citation>
    <scope>NUCLEOTIDE SEQUENCE [LARGE SCALE GENOMIC DNA]</scope>
    <source>
        <strain evidence="2">ATCC 43291 / DSM 13513 / CCUG 52238 / LMG 8453 / N-1</strain>
        <plasmid evidence="1 2">pBB1</plasmid>
    </source>
</reference>
<gene>
    <name evidence="1" type="ordered locus">CNE_BB1p08370</name>
</gene>
<geneLocation type="plasmid" evidence="1 2">
    <name>pBB1</name>
</geneLocation>